<evidence type="ECO:0000256" key="8">
    <source>
        <dbReference type="ARBA" id="ARBA00022801"/>
    </source>
</evidence>
<dbReference type="InterPro" id="IPR050127">
    <property type="entry name" value="Serine_Proteases_S1"/>
</dbReference>
<evidence type="ECO:0000256" key="3">
    <source>
        <dbReference type="ARBA" id="ARBA00007647"/>
    </source>
</evidence>
<dbReference type="PANTHER" id="PTHR24264">
    <property type="entry name" value="TRYPSIN-RELATED"/>
    <property type="match status" value="1"/>
</dbReference>
<dbReference type="InterPro" id="IPR018114">
    <property type="entry name" value="TRYPSIN_HIS"/>
</dbReference>
<proteinExistence type="inferred from homology"/>
<dbReference type="EMBL" id="OA887641">
    <property type="protein sequence ID" value="CAD7283542.1"/>
    <property type="molecule type" value="Genomic_DNA"/>
</dbReference>
<dbReference type="InterPro" id="IPR008166">
    <property type="entry name" value="Glyco_transf_92"/>
</dbReference>
<comment type="subcellular location">
    <subcellularLocation>
        <location evidence="1">Membrane</location>
    </subcellularLocation>
    <subcellularLocation>
        <location evidence="2">Secreted</location>
    </subcellularLocation>
</comment>
<keyword evidence="6" id="KW-0328">Glycosyltransferase</keyword>
<evidence type="ECO:0000256" key="6">
    <source>
        <dbReference type="ARBA" id="ARBA00022676"/>
    </source>
</evidence>
<dbReference type="Pfam" id="PF00089">
    <property type="entry name" value="Trypsin"/>
    <property type="match status" value="1"/>
</dbReference>
<dbReference type="Gene3D" id="2.40.10.10">
    <property type="entry name" value="Trypsin-like serine proteases"/>
    <property type="match status" value="1"/>
</dbReference>
<dbReference type="SUPFAM" id="SSF50494">
    <property type="entry name" value="Trypsin-like serine proteases"/>
    <property type="match status" value="1"/>
</dbReference>
<dbReference type="GO" id="GO:0004252">
    <property type="term" value="F:serine-type endopeptidase activity"/>
    <property type="evidence" value="ECO:0007669"/>
    <property type="project" value="InterPro"/>
</dbReference>
<evidence type="ECO:0000256" key="9">
    <source>
        <dbReference type="ARBA" id="ARBA00022825"/>
    </source>
</evidence>
<dbReference type="GO" id="GO:0006508">
    <property type="term" value="P:proteolysis"/>
    <property type="evidence" value="ECO:0007669"/>
    <property type="project" value="UniProtKB-KW"/>
</dbReference>
<dbReference type="GO" id="GO:0016020">
    <property type="term" value="C:membrane"/>
    <property type="evidence" value="ECO:0007669"/>
    <property type="project" value="UniProtKB-SubCell"/>
</dbReference>
<evidence type="ECO:0000313" key="13">
    <source>
        <dbReference type="Proteomes" id="UP000678499"/>
    </source>
</evidence>
<sequence>MRLLSRLSPMITYLRNFPLNGKKFLLISMLLFSVYSTYFITDRLEHYRLFTGYTIKQHMKSILHPWYKNHGKYIPPFVEVKNLLKASDEELAQIKALLVSYENVPVEQFMSTPQGYDEWGNPDKLPVLKASFGSVNIRSCHLTERTSGSPIVQCITYVELSKEYFKSVHGAELKVFLRLGAIYWTHDRKQIYEKSTPSDSVSFEITKRNEGKDIVFSFEFPENSDINELPAMSLTDPKLGCVANTNGIKINHLHTNISNSLAEPQEEEDFVVCAKDLFLPFDDESAKLTEWFEMVKLLGASHVFMPLTGEFQHPNVELVIKKYVRDGFLTTRLGNWPGRHSWPTGMITLARNAPENSSLHRLQESLLAMDSMSCILDAIGRYKYAVVLGSNELILPKGEGMQTWQDVMSKIPDKGESSVCFPSKQVIKHKSRRYNNTEGFNVDLPTNTFFLNHLHTLPADLNSPVSTHCIHNLAHVKEFVGSETGSVNCYHGSQVTNQACKRVNVDPDLAECYEYTEKCFPRRHEPVDKFGIFPTCELISLLRRLLNEGTRLLPRPSATPAFVGGTAVDNRHSFGYVARILTRYSEYNGVLCTGALIHPEWVITAAHCVTRDTTRIQPPEGLVVYLGDLMVGIHEEEEQQFTAWAEIHPEYEPVTRHNDIAMLLLSHPAKIDSMTFP</sequence>
<evidence type="ECO:0000256" key="1">
    <source>
        <dbReference type="ARBA" id="ARBA00004370"/>
    </source>
</evidence>
<reference evidence="12" key="1">
    <citation type="submission" date="2020-11" db="EMBL/GenBank/DDBJ databases">
        <authorList>
            <person name="Tran Van P."/>
        </authorList>
    </citation>
    <scope>NUCLEOTIDE SEQUENCE</scope>
</reference>
<evidence type="ECO:0000256" key="5">
    <source>
        <dbReference type="ARBA" id="ARBA00022670"/>
    </source>
</evidence>
<organism evidence="12">
    <name type="scientific">Notodromas monacha</name>
    <dbReference type="NCBI Taxonomy" id="399045"/>
    <lineage>
        <taxon>Eukaryota</taxon>
        <taxon>Metazoa</taxon>
        <taxon>Ecdysozoa</taxon>
        <taxon>Arthropoda</taxon>
        <taxon>Crustacea</taxon>
        <taxon>Oligostraca</taxon>
        <taxon>Ostracoda</taxon>
        <taxon>Podocopa</taxon>
        <taxon>Podocopida</taxon>
        <taxon>Cypridocopina</taxon>
        <taxon>Cypridoidea</taxon>
        <taxon>Cyprididae</taxon>
        <taxon>Notodromas</taxon>
    </lineage>
</organism>
<keyword evidence="8" id="KW-0378">Hydrolase</keyword>
<evidence type="ECO:0000313" key="12">
    <source>
        <dbReference type="EMBL" id="CAD7283542.1"/>
    </source>
</evidence>
<dbReference type="PROSITE" id="PS50240">
    <property type="entry name" value="TRYPSIN_DOM"/>
    <property type="match status" value="1"/>
</dbReference>
<evidence type="ECO:0000259" key="11">
    <source>
        <dbReference type="PROSITE" id="PS50240"/>
    </source>
</evidence>
<dbReference type="PRINTS" id="PR00722">
    <property type="entry name" value="CHYMOTRYPSIN"/>
</dbReference>
<dbReference type="InterPro" id="IPR009003">
    <property type="entry name" value="Peptidase_S1_PA"/>
</dbReference>
<evidence type="ECO:0000256" key="10">
    <source>
        <dbReference type="ARBA" id="ARBA00023136"/>
    </source>
</evidence>
<dbReference type="EMBL" id="CAJPEX010005604">
    <property type="protein sequence ID" value="CAG0923694.1"/>
    <property type="molecule type" value="Genomic_DNA"/>
</dbReference>
<keyword evidence="5" id="KW-0645">Protease</keyword>
<dbReference type="GO" id="GO:0005615">
    <property type="term" value="C:extracellular space"/>
    <property type="evidence" value="ECO:0007669"/>
    <property type="project" value="TreeGrafter"/>
</dbReference>
<gene>
    <name evidence="12" type="ORF">NMOB1V02_LOCUS11157</name>
</gene>
<dbReference type="AlphaFoldDB" id="A0A7R9GJL7"/>
<evidence type="ECO:0000256" key="2">
    <source>
        <dbReference type="ARBA" id="ARBA00004613"/>
    </source>
</evidence>
<comment type="similarity">
    <text evidence="3">Belongs to the glycosyltransferase 92 family.</text>
</comment>
<dbReference type="OrthoDB" id="10059102at2759"/>
<dbReference type="PROSITE" id="PS00134">
    <property type="entry name" value="TRYPSIN_HIS"/>
    <property type="match status" value="1"/>
</dbReference>
<protein>
    <recommendedName>
        <fullName evidence="11">Peptidase S1 domain-containing protein</fullName>
    </recommendedName>
</protein>
<dbReference type="Pfam" id="PF01697">
    <property type="entry name" value="Glyco_transf_92"/>
    <property type="match status" value="1"/>
</dbReference>
<keyword evidence="9" id="KW-0720">Serine protease</keyword>
<dbReference type="GO" id="GO:0016757">
    <property type="term" value="F:glycosyltransferase activity"/>
    <property type="evidence" value="ECO:0007669"/>
    <property type="project" value="UniProtKB-KW"/>
</dbReference>
<name>A0A7R9GJL7_9CRUS</name>
<keyword evidence="7" id="KW-0808">Transferase</keyword>
<dbReference type="InterPro" id="IPR043504">
    <property type="entry name" value="Peptidase_S1_PA_chymotrypsin"/>
</dbReference>
<evidence type="ECO:0000256" key="7">
    <source>
        <dbReference type="ARBA" id="ARBA00022679"/>
    </source>
</evidence>
<keyword evidence="10" id="KW-0472">Membrane</keyword>
<dbReference type="InterPro" id="IPR001254">
    <property type="entry name" value="Trypsin_dom"/>
</dbReference>
<keyword evidence="4" id="KW-0964">Secreted</keyword>
<evidence type="ECO:0000256" key="4">
    <source>
        <dbReference type="ARBA" id="ARBA00022525"/>
    </source>
</evidence>
<accession>A0A7R9GJL7</accession>
<dbReference type="PANTHER" id="PTHR24264:SF65">
    <property type="entry name" value="SRCR DOMAIN-CONTAINING PROTEIN"/>
    <property type="match status" value="1"/>
</dbReference>
<feature type="non-terminal residue" evidence="12">
    <location>
        <position position="1"/>
    </location>
</feature>
<dbReference type="InterPro" id="IPR001314">
    <property type="entry name" value="Peptidase_S1A"/>
</dbReference>
<keyword evidence="13" id="KW-1185">Reference proteome</keyword>
<dbReference type="Proteomes" id="UP000678499">
    <property type="component" value="Unassembled WGS sequence"/>
</dbReference>
<feature type="domain" description="Peptidase S1" evidence="11">
    <location>
        <begin position="562"/>
        <end position="677"/>
    </location>
</feature>